<dbReference type="WBParaSite" id="SRAE_0000066200.1">
    <property type="protein sequence ID" value="SRAE_0000066200.1"/>
    <property type="gene ID" value="WBGene00256411"/>
</dbReference>
<reference evidence="4" key="1">
    <citation type="submission" date="2014-09" db="EMBL/GenBank/DDBJ databases">
        <authorList>
            <person name="Martin A.A."/>
        </authorList>
    </citation>
    <scope>NUCLEOTIDE SEQUENCE</scope>
    <source>
        <strain evidence="4">ED321</strain>
    </source>
</reference>
<keyword evidence="1" id="KW-0862">Zinc</keyword>
<dbReference type="OrthoDB" id="413361at2759"/>
<sequence length="236" mass="28454">MQKDRMETNIIKWKNIEPLITFDDICDSLEKEYEYNIEKVTLKRKIITYKLDPYEKEFDKRIYGFVELIKMTKRENSDNEKLFWKIKVKLGEALSRYNPLFDLIMEENHIGITDLIEKIIMKEEIVVSKQKLRKKGINSKQRSSEENENILKCFKCRKPGHIKRNCRSCSINHRIREKFVTQEKFTKVYDDNENNIRFNEIKDDEQILLDISENIIMKSFEKEKITRGQILFITIV</sequence>
<dbReference type="InterPro" id="IPR001878">
    <property type="entry name" value="Znf_CCHC"/>
</dbReference>
<dbReference type="GeneID" id="36373909"/>
<dbReference type="Pfam" id="PF00098">
    <property type="entry name" value="zf-CCHC"/>
    <property type="match status" value="1"/>
</dbReference>
<dbReference type="WormBase" id="SRAE_0000066200">
    <property type="protein sequence ID" value="SRP11603"/>
    <property type="gene ID" value="WBGene00256411"/>
</dbReference>
<gene>
    <name evidence="3 5 6" type="ORF">SRAE_0000066200</name>
</gene>
<evidence type="ECO:0000313" key="3">
    <source>
        <dbReference type="EMBL" id="CEF61541.1"/>
    </source>
</evidence>
<feature type="domain" description="CCHC-type" evidence="2">
    <location>
        <begin position="152"/>
        <end position="168"/>
    </location>
</feature>
<dbReference type="InterPro" id="IPR036875">
    <property type="entry name" value="Znf_CCHC_sf"/>
</dbReference>
<keyword evidence="1" id="KW-0863">Zinc-finger</keyword>
<proteinExistence type="predicted"/>
<evidence type="ECO:0000313" key="4">
    <source>
        <dbReference type="Proteomes" id="UP000035682"/>
    </source>
</evidence>
<dbReference type="AlphaFoldDB" id="A0A090KVU4"/>
<dbReference type="Proteomes" id="UP000035682">
    <property type="component" value="Unplaced"/>
</dbReference>
<evidence type="ECO:0000313" key="6">
    <source>
        <dbReference type="WormBase" id="SRAE_0000066200"/>
    </source>
</evidence>
<keyword evidence="4" id="KW-1185">Reference proteome</keyword>
<dbReference type="RefSeq" id="XP_024500750.1">
    <property type="nucleotide sequence ID" value="XM_024646582.1"/>
</dbReference>
<dbReference type="Gene3D" id="4.10.60.10">
    <property type="entry name" value="Zinc finger, CCHC-type"/>
    <property type="match status" value="1"/>
</dbReference>
<organism evidence="3">
    <name type="scientific">Strongyloides ratti</name>
    <name type="common">Parasitic roundworm</name>
    <dbReference type="NCBI Taxonomy" id="34506"/>
    <lineage>
        <taxon>Eukaryota</taxon>
        <taxon>Metazoa</taxon>
        <taxon>Ecdysozoa</taxon>
        <taxon>Nematoda</taxon>
        <taxon>Chromadorea</taxon>
        <taxon>Rhabditida</taxon>
        <taxon>Tylenchina</taxon>
        <taxon>Panagrolaimomorpha</taxon>
        <taxon>Strongyloidoidea</taxon>
        <taxon>Strongyloididae</taxon>
        <taxon>Strongyloides</taxon>
    </lineage>
</organism>
<accession>A0A090KVU4</accession>
<keyword evidence="1" id="KW-0479">Metal-binding</keyword>
<dbReference type="GO" id="GO:0003676">
    <property type="term" value="F:nucleic acid binding"/>
    <property type="evidence" value="ECO:0007669"/>
    <property type="project" value="InterPro"/>
</dbReference>
<evidence type="ECO:0000256" key="1">
    <source>
        <dbReference type="PROSITE-ProRule" id="PRU00047"/>
    </source>
</evidence>
<evidence type="ECO:0000313" key="5">
    <source>
        <dbReference type="WBParaSite" id="SRAE_0000066200.1"/>
    </source>
</evidence>
<protein>
    <submittedName>
        <fullName evidence="3 5">Zinc finger, CCHC-type domain-containing protein</fullName>
    </submittedName>
</protein>
<dbReference type="CTD" id="36373909"/>
<evidence type="ECO:0000259" key="2">
    <source>
        <dbReference type="PROSITE" id="PS50158"/>
    </source>
</evidence>
<reference evidence="5" key="3">
    <citation type="submission" date="2020-12" db="UniProtKB">
        <authorList>
            <consortium name="WormBaseParasite"/>
        </authorList>
    </citation>
    <scope>IDENTIFICATION</scope>
</reference>
<dbReference type="GO" id="GO:0019899">
    <property type="term" value="F:enzyme binding"/>
    <property type="evidence" value="ECO:0007669"/>
    <property type="project" value="UniProtKB-ARBA"/>
</dbReference>
<dbReference type="EMBL" id="LN609411">
    <property type="protein sequence ID" value="CEF61541.1"/>
    <property type="molecule type" value="Genomic_DNA"/>
</dbReference>
<dbReference type="GO" id="GO:0008270">
    <property type="term" value="F:zinc ion binding"/>
    <property type="evidence" value="ECO:0007669"/>
    <property type="project" value="UniProtKB-KW"/>
</dbReference>
<reference evidence="3" key="2">
    <citation type="submission" date="2014-09" db="EMBL/GenBank/DDBJ databases">
        <authorList>
            <person name="Aslett A.Martin."/>
        </authorList>
    </citation>
    <scope>NUCLEOTIDE SEQUENCE</scope>
    <source>
        <strain evidence="3">ED321 Heterogonic</strain>
    </source>
</reference>
<dbReference type="PROSITE" id="PS50158">
    <property type="entry name" value="ZF_CCHC"/>
    <property type="match status" value="1"/>
</dbReference>
<name>A0A090KVU4_STRRB</name>
<dbReference type="SMART" id="SM00343">
    <property type="entry name" value="ZnF_C2HC"/>
    <property type="match status" value="1"/>
</dbReference>
<dbReference type="SUPFAM" id="SSF57756">
    <property type="entry name" value="Retrovirus zinc finger-like domains"/>
    <property type="match status" value="1"/>
</dbReference>